<comment type="caution">
    <text evidence="3">The sequence shown here is derived from an EMBL/GenBank/DDBJ whole genome shotgun (WGS) entry which is preliminary data.</text>
</comment>
<feature type="transmembrane region" description="Helical" evidence="1">
    <location>
        <begin position="230"/>
        <end position="251"/>
    </location>
</feature>
<dbReference type="Proteomes" id="UP000178851">
    <property type="component" value="Unassembled WGS sequence"/>
</dbReference>
<name>A0A1F7YAF6_9BACT</name>
<proteinExistence type="predicted"/>
<dbReference type="AlphaFoldDB" id="A0A1F7YAF6"/>
<keyword evidence="1" id="KW-0472">Membrane</keyword>
<sequence length="296" mass="32603">MLKATKIIILLVFLFVFIGNKPVLAKLPTPTPTLSPTPTIAPTVTPIPRVDLTETRKETINPLNKLLEDQKLGQIFPLNPLKYAIRKAVAGGVPANTIVLLLLLPLIAAVIAAARHLVGIRGFGIFLPAALSVTFVATGPVLGVFLFILIVAVSTVARFVLRKLKLKLQYLPRMALILWAVVVANLALLFISPFLEIRDLANVSIFAVLILILLSEEITKVQLGKSLKVAVDLGVETLILAFISYIVLSLRSVQNFVLLNPEITLLGTLVFDFMLGKYTGLRLREYWRFRRLINGK</sequence>
<feature type="transmembrane region" description="Helical" evidence="1">
    <location>
        <begin position="142"/>
        <end position="161"/>
    </location>
</feature>
<feature type="transmembrane region" description="Helical" evidence="1">
    <location>
        <begin position="263"/>
        <end position="281"/>
    </location>
</feature>
<dbReference type="Pfam" id="PF14402">
    <property type="entry name" value="7TM_transglut"/>
    <property type="match status" value="1"/>
</dbReference>
<accession>A0A1F7YAF6</accession>
<evidence type="ECO:0000259" key="2">
    <source>
        <dbReference type="Pfam" id="PF14402"/>
    </source>
</evidence>
<protein>
    <recommendedName>
        <fullName evidence="2">7 transmembrane helices usually fused to an inactive transglutaminase domain-containing protein</fullName>
    </recommendedName>
</protein>
<feature type="transmembrane region" description="Helical" evidence="1">
    <location>
        <begin position="118"/>
        <end position="136"/>
    </location>
</feature>
<organism evidence="3 4">
    <name type="scientific">Candidatus Woesebacteria bacterium RIFCSPHIGHO2_01_FULL_39_28</name>
    <dbReference type="NCBI Taxonomy" id="1802496"/>
    <lineage>
        <taxon>Bacteria</taxon>
        <taxon>Candidatus Woeseibacteriota</taxon>
    </lineage>
</organism>
<dbReference type="EMBL" id="MGGI01000034">
    <property type="protein sequence ID" value="OGM24130.1"/>
    <property type="molecule type" value="Genomic_DNA"/>
</dbReference>
<feature type="transmembrane region" description="Helical" evidence="1">
    <location>
        <begin position="173"/>
        <end position="194"/>
    </location>
</feature>
<feature type="domain" description="7 transmembrane helices usually fused to an inactive transglutaminase" evidence="2">
    <location>
        <begin position="99"/>
        <end position="292"/>
    </location>
</feature>
<keyword evidence="1" id="KW-0812">Transmembrane</keyword>
<evidence type="ECO:0000313" key="4">
    <source>
        <dbReference type="Proteomes" id="UP000178851"/>
    </source>
</evidence>
<dbReference type="InterPro" id="IPR025840">
    <property type="entry name" value="7TM_transglut"/>
</dbReference>
<feature type="transmembrane region" description="Helical" evidence="1">
    <location>
        <begin position="200"/>
        <end position="218"/>
    </location>
</feature>
<feature type="transmembrane region" description="Helical" evidence="1">
    <location>
        <begin position="88"/>
        <end position="111"/>
    </location>
</feature>
<gene>
    <name evidence="3" type="ORF">A2627_03605</name>
</gene>
<evidence type="ECO:0000256" key="1">
    <source>
        <dbReference type="SAM" id="Phobius"/>
    </source>
</evidence>
<keyword evidence="1" id="KW-1133">Transmembrane helix</keyword>
<evidence type="ECO:0000313" key="3">
    <source>
        <dbReference type="EMBL" id="OGM24130.1"/>
    </source>
</evidence>
<reference evidence="3 4" key="1">
    <citation type="journal article" date="2016" name="Nat. Commun.">
        <title>Thousands of microbial genomes shed light on interconnected biogeochemical processes in an aquifer system.</title>
        <authorList>
            <person name="Anantharaman K."/>
            <person name="Brown C.T."/>
            <person name="Hug L.A."/>
            <person name="Sharon I."/>
            <person name="Castelle C.J."/>
            <person name="Probst A.J."/>
            <person name="Thomas B.C."/>
            <person name="Singh A."/>
            <person name="Wilkins M.J."/>
            <person name="Karaoz U."/>
            <person name="Brodie E.L."/>
            <person name="Williams K.H."/>
            <person name="Hubbard S.S."/>
            <person name="Banfield J.F."/>
        </authorList>
    </citation>
    <scope>NUCLEOTIDE SEQUENCE [LARGE SCALE GENOMIC DNA]</scope>
</reference>